<feature type="compositionally biased region" description="Basic and acidic residues" evidence="4">
    <location>
        <begin position="697"/>
        <end position="709"/>
    </location>
</feature>
<dbReference type="AlphaFoldDB" id="A0A9Q1GR37"/>
<gene>
    <name evidence="5" type="ORF">Cgig2_021079</name>
</gene>
<feature type="compositionally biased region" description="Basic residues" evidence="4">
    <location>
        <begin position="1"/>
        <end position="13"/>
    </location>
</feature>
<feature type="region of interest" description="Disordered" evidence="4">
    <location>
        <begin position="695"/>
        <end position="756"/>
    </location>
</feature>
<dbReference type="GO" id="GO:0030691">
    <property type="term" value="C:Noc2p-Noc3p complex"/>
    <property type="evidence" value="ECO:0007669"/>
    <property type="project" value="TreeGrafter"/>
</dbReference>
<evidence type="ECO:0000256" key="1">
    <source>
        <dbReference type="ARBA" id="ARBA00004123"/>
    </source>
</evidence>
<sequence>MGKLGKKARKFAKKNLQSVMKRKRKLKSMFKKKNAPRDEKDVVEDQAGEESVSPSGRKLPTEDIDDASLDISTSEEDDDMIEDSDSEGYLSEDASCLLFGENDNEACSEDNSQGGELSMQNQKLQSELSKKKKRLESLEQKDPDFETYLRDQIKRHKLIQDDDMSDGEEVSDHVIESADGTFPSPAAGRVLNISTINNWCRIVKEQHKLSVLPSLLNAYRAACHYGAESSHANASPSFPVIQNKETFCSIVMFMLSEGDNLFRGLLGISSKCKMEAILNLKGSKWESVKPMIKSYLTTTLFLLNQFSETDILAFALNRLRASLIFFAPFPYLRRKLMEVAVHLWATGGGALSSCSFLLLHDVASFLDQDCYDRCLKKTYTTILSCSKVVDPTCLKHIEYLKNSFIELCSIDLLRSIQLAMMSTQKLARIFQLGLQTKKKEALKKICSWEYAVCIDLWVSFVSVNKDDDLHGLRYAIIQVIIGVASLFSGQRYLPLKLKCIQWLNDLSSSSGIFIPLSSLALDILESSPSKELAKRGKGGVNLSTTLKLPKHWLKSRDFQEECVFATVELLSAHFFQWSYHISFPELATVPVIRLKQFHDKSTVESLRRAVKRLLDQVEKNIDLVQRKREDASFSPKDQASADSFLQVWSSFQNVVGYAKPYDDISGGSIDLQIEKSGNAPFIQFYKSVMQNAVSRKVSADDKTSPPEKRSLKRRKPKPPQETGDASANGKGKSGKTAFKSLTETQGEAKKHKKQRT</sequence>
<dbReference type="InterPro" id="IPR005343">
    <property type="entry name" value="Noc2"/>
</dbReference>
<comment type="similarity">
    <text evidence="2">Belongs to the NOC2 family.</text>
</comment>
<comment type="subcellular location">
    <subcellularLocation>
        <location evidence="1">Nucleus</location>
    </subcellularLocation>
</comment>
<dbReference type="Pfam" id="PF03715">
    <property type="entry name" value="Noc2"/>
    <property type="match status" value="1"/>
</dbReference>
<dbReference type="OrthoDB" id="10266662at2759"/>
<organism evidence="5 6">
    <name type="scientific">Carnegiea gigantea</name>
    <dbReference type="NCBI Taxonomy" id="171969"/>
    <lineage>
        <taxon>Eukaryota</taxon>
        <taxon>Viridiplantae</taxon>
        <taxon>Streptophyta</taxon>
        <taxon>Embryophyta</taxon>
        <taxon>Tracheophyta</taxon>
        <taxon>Spermatophyta</taxon>
        <taxon>Magnoliopsida</taxon>
        <taxon>eudicotyledons</taxon>
        <taxon>Gunneridae</taxon>
        <taxon>Pentapetalae</taxon>
        <taxon>Caryophyllales</taxon>
        <taxon>Cactineae</taxon>
        <taxon>Cactaceae</taxon>
        <taxon>Cactoideae</taxon>
        <taxon>Echinocereeae</taxon>
        <taxon>Carnegiea</taxon>
    </lineage>
</organism>
<feature type="compositionally biased region" description="Acidic residues" evidence="4">
    <location>
        <begin position="62"/>
        <end position="86"/>
    </location>
</feature>
<name>A0A9Q1GR37_9CARY</name>
<comment type="caution">
    <text evidence="5">The sequence shown here is derived from an EMBL/GenBank/DDBJ whole genome shotgun (WGS) entry which is preliminary data.</text>
</comment>
<evidence type="ECO:0000256" key="4">
    <source>
        <dbReference type="SAM" id="MobiDB-lite"/>
    </source>
</evidence>
<proteinExistence type="inferred from homology"/>
<evidence type="ECO:0000256" key="3">
    <source>
        <dbReference type="ARBA" id="ARBA00023242"/>
    </source>
</evidence>
<dbReference type="GO" id="GO:0030690">
    <property type="term" value="C:Noc1p-Noc2p complex"/>
    <property type="evidence" value="ECO:0007669"/>
    <property type="project" value="TreeGrafter"/>
</dbReference>
<feature type="compositionally biased region" description="Basic residues" evidence="4">
    <location>
        <begin position="20"/>
        <end position="34"/>
    </location>
</feature>
<dbReference type="EMBL" id="JAKOGI010001873">
    <property type="protein sequence ID" value="KAJ8423759.1"/>
    <property type="molecule type" value="Genomic_DNA"/>
</dbReference>
<dbReference type="GO" id="GO:0005654">
    <property type="term" value="C:nucleoplasm"/>
    <property type="evidence" value="ECO:0007669"/>
    <property type="project" value="TreeGrafter"/>
</dbReference>
<dbReference type="GO" id="GO:0005730">
    <property type="term" value="C:nucleolus"/>
    <property type="evidence" value="ECO:0007669"/>
    <property type="project" value="TreeGrafter"/>
</dbReference>
<evidence type="ECO:0000313" key="6">
    <source>
        <dbReference type="Proteomes" id="UP001153076"/>
    </source>
</evidence>
<dbReference type="Proteomes" id="UP001153076">
    <property type="component" value="Unassembled WGS sequence"/>
</dbReference>
<evidence type="ECO:0008006" key="7">
    <source>
        <dbReference type="Google" id="ProtNLM"/>
    </source>
</evidence>
<dbReference type="PANTHER" id="PTHR12687">
    <property type="entry name" value="NUCLEOLAR COMPLEX 2 AND RAD4-RELATED"/>
    <property type="match status" value="1"/>
</dbReference>
<protein>
    <recommendedName>
        <fullName evidence="7">Nucleolar complex protein 2 homolog</fullName>
    </recommendedName>
</protein>
<evidence type="ECO:0000256" key="2">
    <source>
        <dbReference type="ARBA" id="ARBA00005907"/>
    </source>
</evidence>
<keyword evidence="3" id="KW-0539">Nucleus</keyword>
<reference evidence="5" key="1">
    <citation type="submission" date="2022-04" db="EMBL/GenBank/DDBJ databases">
        <title>Carnegiea gigantea Genome sequencing and assembly v2.</title>
        <authorList>
            <person name="Copetti D."/>
            <person name="Sanderson M.J."/>
            <person name="Burquez A."/>
            <person name="Wojciechowski M.F."/>
        </authorList>
    </citation>
    <scope>NUCLEOTIDE SEQUENCE</scope>
    <source>
        <strain evidence="5">SGP5-SGP5p</strain>
        <tissue evidence="5">Aerial part</tissue>
    </source>
</reference>
<keyword evidence="6" id="KW-1185">Reference proteome</keyword>
<dbReference type="PANTHER" id="PTHR12687:SF8">
    <property type="entry name" value="PROTEIN REBELOTE"/>
    <property type="match status" value="1"/>
</dbReference>
<feature type="region of interest" description="Disordered" evidence="4">
    <location>
        <begin position="1"/>
        <end position="87"/>
    </location>
</feature>
<dbReference type="GO" id="GO:0042273">
    <property type="term" value="P:ribosomal large subunit biogenesis"/>
    <property type="evidence" value="ECO:0007669"/>
    <property type="project" value="TreeGrafter"/>
</dbReference>
<accession>A0A9Q1GR37</accession>
<evidence type="ECO:0000313" key="5">
    <source>
        <dbReference type="EMBL" id="KAJ8423759.1"/>
    </source>
</evidence>